<organism evidence="1 2">
    <name type="scientific">Hymenoscyphus fraxineus</name>
    <dbReference type="NCBI Taxonomy" id="746836"/>
    <lineage>
        <taxon>Eukaryota</taxon>
        <taxon>Fungi</taxon>
        <taxon>Dikarya</taxon>
        <taxon>Ascomycota</taxon>
        <taxon>Pezizomycotina</taxon>
        <taxon>Leotiomycetes</taxon>
        <taxon>Helotiales</taxon>
        <taxon>Helotiaceae</taxon>
        <taxon>Hymenoscyphus</taxon>
    </lineage>
</organism>
<name>A0A9N9KPL3_9HELO</name>
<comment type="caution">
    <text evidence="1">The sequence shown here is derived from an EMBL/GenBank/DDBJ whole genome shotgun (WGS) entry which is preliminary data.</text>
</comment>
<evidence type="ECO:0000313" key="1">
    <source>
        <dbReference type="EMBL" id="CAG8949302.1"/>
    </source>
</evidence>
<dbReference type="Proteomes" id="UP000696280">
    <property type="component" value="Unassembled WGS sequence"/>
</dbReference>
<dbReference type="AlphaFoldDB" id="A0A9N9KPL3"/>
<gene>
    <name evidence="1" type="ORF">HYFRA_00004927</name>
</gene>
<keyword evidence="2" id="KW-1185">Reference proteome</keyword>
<accession>A0A9N9KPL3</accession>
<proteinExistence type="predicted"/>
<evidence type="ECO:0000313" key="2">
    <source>
        <dbReference type="Proteomes" id="UP000696280"/>
    </source>
</evidence>
<dbReference type="EMBL" id="CAJVRL010000002">
    <property type="protein sequence ID" value="CAG8949302.1"/>
    <property type="molecule type" value="Genomic_DNA"/>
</dbReference>
<protein>
    <submittedName>
        <fullName evidence="1">Uncharacterized protein</fullName>
    </submittedName>
</protein>
<reference evidence="1" key="1">
    <citation type="submission" date="2021-07" db="EMBL/GenBank/DDBJ databases">
        <authorList>
            <person name="Durling M."/>
        </authorList>
    </citation>
    <scope>NUCLEOTIDE SEQUENCE</scope>
</reference>
<sequence>MALLQNPWKYQLLPVLFSTAQTPTESPDLEMFCDSTLKSNLNLPPPFPKGPSPKPAHTLPAACSRPRFGSPQRMGLFNSHPNPAQHAQLCTADLDTLAGTHAILSCPPFCLRVLGPAIRSEGAWNCDPMAHISGDFVDTDAWHSSSKQKHFARSSVTFVPGQGPRNLHAP</sequence>